<dbReference type="EMBL" id="JAUDUY010000001">
    <property type="protein sequence ID" value="MDM9630247.1"/>
    <property type="molecule type" value="Genomic_DNA"/>
</dbReference>
<reference evidence="1" key="1">
    <citation type="submission" date="2023-06" db="EMBL/GenBank/DDBJ databases">
        <title>Robiginitalea aurantiacus sp. nov. and Algoriphagus sediminis sp. nov., isolated from coastal sediment.</title>
        <authorList>
            <person name="Zhou Z.Y."/>
            <person name="An J."/>
            <person name="Jia Y.W."/>
            <person name="Du Z.J."/>
        </authorList>
    </citation>
    <scope>NUCLEOTIDE SEQUENCE</scope>
    <source>
        <strain evidence="1">M39</strain>
    </source>
</reference>
<keyword evidence="2" id="KW-1185">Reference proteome</keyword>
<accession>A0ABT7WBG5</accession>
<proteinExistence type="predicted"/>
<evidence type="ECO:0000313" key="2">
    <source>
        <dbReference type="Proteomes" id="UP001174839"/>
    </source>
</evidence>
<protein>
    <recommendedName>
        <fullName evidence="3">GIY-YIG nuclease family protein</fullName>
    </recommendedName>
</protein>
<evidence type="ECO:0008006" key="3">
    <source>
        <dbReference type="Google" id="ProtNLM"/>
    </source>
</evidence>
<evidence type="ECO:0000313" key="1">
    <source>
        <dbReference type="EMBL" id="MDM9630247.1"/>
    </source>
</evidence>
<organism evidence="1 2">
    <name type="scientific">Robiginitalea aurantiaca</name>
    <dbReference type="NCBI Taxonomy" id="3056915"/>
    <lineage>
        <taxon>Bacteria</taxon>
        <taxon>Pseudomonadati</taxon>
        <taxon>Bacteroidota</taxon>
        <taxon>Flavobacteriia</taxon>
        <taxon>Flavobacteriales</taxon>
        <taxon>Flavobacteriaceae</taxon>
        <taxon>Robiginitalea</taxon>
    </lineage>
</organism>
<dbReference type="Proteomes" id="UP001174839">
    <property type="component" value="Unassembled WGS sequence"/>
</dbReference>
<name>A0ABT7WBG5_9FLAO</name>
<comment type="caution">
    <text evidence="1">The sequence shown here is derived from an EMBL/GenBank/DDBJ whole genome shotgun (WGS) entry which is preliminary data.</text>
</comment>
<gene>
    <name evidence="1" type="ORF">QU605_02115</name>
</gene>
<dbReference type="RefSeq" id="WP_289723606.1">
    <property type="nucleotide sequence ID" value="NZ_JAUDUY010000001.1"/>
</dbReference>
<sequence length="179" mass="20609">MPLEQTLENFYPGQIISPNSLDEIPENNYMVYILVLDDTPIVLGLGKRNRARIIFDNSNNTTLHNFKSMLVRLYHLYGGGPFSRYIIVFDNRNEAAQAENHLHYLVGGNNINLPQDIMDHLFQGLPEEATSKLLLKLALASSYSGLSDLYKWRQKSLINDFDWNEISNRLPLDLLNWNV</sequence>